<protein>
    <recommendedName>
        <fullName evidence="2">UPF0251 protein DLD82_10395</fullName>
    </recommendedName>
</protein>
<dbReference type="Proteomes" id="UP000245934">
    <property type="component" value="Unassembled WGS sequence"/>
</dbReference>
<dbReference type="PANTHER" id="PTHR37478">
    <property type="match status" value="1"/>
</dbReference>
<keyword evidence="4" id="KW-1185">Reference proteome</keyword>
<dbReference type="InterPro" id="IPR013324">
    <property type="entry name" value="RNA_pol_sigma_r3/r4-like"/>
</dbReference>
<name>A0A2V2NB08_9EURY</name>
<dbReference type="Gene3D" id="1.10.10.10">
    <property type="entry name" value="Winged helix-like DNA-binding domain superfamily/Winged helix DNA-binding domain"/>
    <property type="match status" value="1"/>
</dbReference>
<dbReference type="SUPFAM" id="SSF88659">
    <property type="entry name" value="Sigma3 and sigma4 domains of RNA polymerase sigma factors"/>
    <property type="match status" value="1"/>
</dbReference>
<keyword evidence="3" id="KW-0238">DNA-binding</keyword>
<reference evidence="3 4" key="1">
    <citation type="submission" date="2018-05" db="EMBL/GenBank/DDBJ databases">
        <title>Draft genome of Methanospirillum stamsii Pt1.</title>
        <authorList>
            <person name="Dueholm M.S."/>
            <person name="Nielsen P.H."/>
            <person name="Bakmann L.F."/>
            <person name="Otzen D.E."/>
        </authorList>
    </citation>
    <scope>NUCLEOTIDE SEQUENCE [LARGE SCALE GENOMIC DNA]</scope>
    <source>
        <strain evidence="3 4">Pt1</strain>
    </source>
</reference>
<dbReference type="HAMAP" id="MF_00674">
    <property type="entry name" value="UPF0251"/>
    <property type="match status" value="1"/>
</dbReference>
<dbReference type="InterPro" id="IPR002852">
    <property type="entry name" value="UPF0251"/>
</dbReference>
<accession>A0A2V2NB08</accession>
<gene>
    <name evidence="3" type="ORF">DLD82_10395</name>
</gene>
<dbReference type="GO" id="GO:0003677">
    <property type="term" value="F:DNA binding"/>
    <property type="evidence" value="ECO:0007669"/>
    <property type="project" value="UniProtKB-KW"/>
</dbReference>
<dbReference type="InterPro" id="IPR036388">
    <property type="entry name" value="WH-like_DNA-bd_sf"/>
</dbReference>
<dbReference type="EMBL" id="QGMZ01000018">
    <property type="protein sequence ID" value="PWR73668.1"/>
    <property type="molecule type" value="Genomic_DNA"/>
</dbReference>
<proteinExistence type="inferred from homology"/>
<evidence type="ECO:0000313" key="3">
    <source>
        <dbReference type="EMBL" id="PWR73668.1"/>
    </source>
</evidence>
<evidence type="ECO:0000256" key="2">
    <source>
        <dbReference type="HAMAP-Rule" id="MF_00674"/>
    </source>
</evidence>
<comment type="similarity">
    <text evidence="1 2">Belongs to the UPF0251 family.</text>
</comment>
<dbReference type="AlphaFoldDB" id="A0A2V2NB08"/>
<sequence>MPVEDGPGPQRRRGRPRIQRRVSDLGTLRCYGPRCQFPPTEESVQLLPEEIEVLRLIDLEGLEQEEAAAFLGVSRRTVWKDLHDARRKVADALVHGKVIEVIGCLRRGGYECPKNFDFCPRDAHQFPPETSDDSEDNSS</sequence>
<dbReference type="PANTHER" id="PTHR37478:SF2">
    <property type="entry name" value="UPF0251 PROTEIN TK0562"/>
    <property type="match status" value="1"/>
</dbReference>
<organism evidence="3 4">
    <name type="scientific">Methanospirillum stamsii</name>
    <dbReference type="NCBI Taxonomy" id="1277351"/>
    <lineage>
        <taxon>Archaea</taxon>
        <taxon>Methanobacteriati</taxon>
        <taxon>Methanobacteriota</taxon>
        <taxon>Stenosarchaea group</taxon>
        <taxon>Methanomicrobia</taxon>
        <taxon>Methanomicrobiales</taxon>
        <taxon>Methanospirillaceae</taxon>
        <taxon>Methanospirillum</taxon>
    </lineage>
</organism>
<comment type="caution">
    <text evidence="3">The sequence shown here is derived from an EMBL/GenBank/DDBJ whole genome shotgun (WGS) entry which is preliminary data.</text>
</comment>
<evidence type="ECO:0000256" key="1">
    <source>
        <dbReference type="ARBA" id="ARBA00009350"/>
    </source>
</evidence>
<evidence type="ECO:0000313" key="4">
    <source>
        <dbReference type="Proteomes" id="UP000245934"/>
    </source>
</evidence>
<dbReference type="Pfam" id="PF02001">
    <property type="entry name" value="DUF134"/>
    <property type="match status" value="1"/>
</dbReference>